<name>A0A6G0YUU1_APHCR</name>
<reference evidence="2 3" key="1">
    <citation type="submission" date="2019-08" db="EMBL/GenBank/DDBJ databases">
        <title>Whole genome of Aphis craccivora.</title>
        <authorList>
            <person name="Voronova N.V."/>
            <person name="Shulinski R.S."/>
            <person name="Bandarenka Y.V."/>
            <person name="Zhorov D.G."/>
            <person name="Warner D."/>
        </authorList>
    </citation>
    <scope>NUCLEOTIDE SEQUENCE [LARGE SCALE GENOMIC DNA]</scope>
    <source>
        <strain evidence="2">180601</strain>
        <tissue evidence="2">Whole Body</tissue>
    </source>
</reference>
<gene>
    <name evidence="2" type="ORF">FWK35_00008243</name>
</gene>
<comment type="caution">
    <text evidence="2">The sequence shown here is derived from an EMBL/GenBank/DDBJ whole genome shotgun (WGS) entry which is preliminary data.</text>
</comment>
<evidence type="ECO:0000313" key="2">
    <source>
        <dbReference type="EMBL" id="KAF0761723.1"/>
    </source>
</evidence>
<evidence type="ECO:0000313" key="3">
    <source>
        <dbReference type="Proteomes" id="UP000478052"/>
    </source>
</evidence>
<evidence type="ECO:0000256" key="1">
    <source>
        <dbReference type="SAM" id="MobiDB-lite"/>
    </source>
</evidence>
<dbReference type="AlphaFoldDB" id="A0A6G0YUU1"/>
<accession>A0A6G0YUU1</accession>
<sequence>MNHSSDFESGAFLDLECSQQFKPTQSLANFLENTEQELQAEQTFSQETPLYEISETDEFFEELEKFINADEYGDSDTDSRKDTRDDERRTTAYSNVGLADDEFNEMGQNEYRPKSPGFGVFFRIDDNNLQLANRYRRSNILPIDHNSFNDDDIMPETNTRNVNIFKINNTDSDDRDGDDNLSGIDTGILKIIDQSSPESQDIIQRVADKLINHDWLGNFCYVSDVVVPPGRDEVMRFVDDICRYVEFYRKQPFVVISEHDDHVHIAHACLQANQAYCRCAWLQRCADFRKYRRKHIRGRVYACNLRSSDWAAIVRYFCTNGRIAKKMYLPSADEGLYNQIRNFSTEQKIVCSKEGLVETCINEGTWDVFEGKSALRRGDAGGRGHIGRRFQTAQQKNGVYVDGAFPVNIEDLLKYYPTCPPDAFINIKEFYLNPILNKFDETDRNVRPISLNSSLQAIPTLRCVVVPLW</sequence>
<feature type="compositionally biased region" description="Basic and acidic residues" evidence="1">
    <location>
        <begin position="77"/>
        <end position="90"/>
    </location>
</feature>
<proteinExistence type="predicted"/>
<dbReference type="Proteomes" id="UP000478052">
    <property type="component" value="Unassembled WGS sequence"/>
</dbReference>
<feature type="region of interest" description="Disordered" evidence="1">
    <location>
        <begin position="70"/>
        <end position="91"/>
    </location>
</feature>
<organism evidence="2 3">
    <name type="scientific">Aphis craccivora</name>
    <name type="common">Cowpea aphid</name>
    <dbReference type="NCBI Taxonomy" id="307492"/>
    <lineage>
        <taxon>Eukaryota</taxon>
        <taxon>Metazoa</taxon>
        <taxon>Ecdysozoa</taxon>
        <taxon>Arthropoda</taxon>
        <taxon>Hexapoda</taxon>
        <taxon>Insecta</taxon>
        <taxon>Pterygota</taxon>
        <taxon>Neoptera</taxon>
        <taxon>Paraneoptera</taxon>
        <taxon>Hemiptera</taxon>
        <taxon>Sternorrhyncha</taxon>
        <taxon>Aphidomorpha</taxon>
        <taxon>Aphidoidea</taxon>
        <taxon>Aphididae</taxon>
        <taxon>Aphidini</taxon>
        <taxon>Aphis</taxon>
        <taxon>Aphis</taxon>
    </lineage>
</organism>
<protein>
    <submittedName>
        <fullName evidence="2">Uncharacterized protein</fullName>
    </submittedName>
</protein>
<dbReference type="EMBL" id="VUJU01002315">
    <property type="protein sequence ID" value="KAF0761723.1"/>
    <property type="molecule type" value="Genomic_DNA"/>
</dbReference>
<keyword evidence="3" id="KW-1185">Reference proteome</keyword>